<feature type="domain" description="TFIIS central" evidence="8">
    <location>
        <begin position="182"/>
        <end position="321"/>
    </location>
</feature>
<dbReference type="Gene3D" id="3.30.40.10">
    <property type="entry name" value="Zinc/RING finger domain, C3HC4 (zinc finger)"/>
    <property type="match status" value="1"/>
</dbReference>
<evidence type="ECO:0000256" key="3">
    <source>
        <dbReference type="ARBA" id="ARBA00021616"/>
    </source>
</evidence>
<comment type="similarity">
    <text evidence="2">Belongs to the BYE1 family.</text>
</comment>
<feature type="compositionally biased region" description="Low complexity" evidence="7">
    <location>
        <begin position="1"/>
        <end position="12"/>
    </location>
</feature>
<feature type="region of interest" description="Disordered" evidence="7">
    <location>
        <begin position="714"/>
        <end position="752"/>
    </location>
</feature>
<keyword evidence="10" id="KW-1185">Reference proteome</keyword>
<evidence type="ECO:0000313" key="9">
    <source>
        <dbReference type="EMBL" id="EFI98515.1"/>
    </source>
</evidence>
<gene>
    <name evidence="9" type="ORF">SCHCODRAFT_108272</name>
</gene>
<evidence type="ECO:0000256" key="4">
    <source>
        <dbReference type="ARBA" id="ARBA00022723"/>
    </source>
</evidence>
<dbReference type="InterPro" id="IPR019787">
    <property type="entry name" value="Znf_PHD-finger"/>
</dbReference>
<evidence type="ECO:0000259" key="8">
    <source>
        <dbReference type="PROSITE" id="PS51321"/>
    </source>
</evidence>
<dbReference type="PANTHER" id="PTHR11477">
    <property type="entry name" value="TRANSCRIPTION FACTOR S-II ZINC FINGER DOMAIN-CONTAINING PROTEIN"/>
    <property type="match status" value="1"/>
</dbReference>
<dbReference type="Gene3D" id="1.10.472.30">
    <property type="entry name" value="Transcription elongation factor S-II, central domain"/>
    <property type="match status" value="1"/>
</dbReference>
<dbReference type="InterPro" id="IPR013083">
    <property type="entry name" value="Znf_RING/FYVE/PHD"/>
</dbReference>
<dbReference type="SUPFAM" id="SSF46942">
    <property type="entry name" value="Elongation factor TFIIS domain 2"/>
    <property type="match status" value="1"/>
</dbReference>
<feature type="compositionally biased region" description="Pro residues" evidence="7">
    <location>
        <begin position="732"/>
        <end position="744"/>
    </location>
</feature>
<feature type="non-terminal residue" evidence="9">
    <location>
        <position position="926"/>
    </location>
</feature>
<dbReference type="InterPro" id="IPR011011">
    <property type="entry name" value="Znf_FYVE_PHD"/>
</dbReference>
<dbReference type="InParanoid" id="D8Q1J3"/>
<evidence type="ECO:0000256" key="2">
    <source>
        <dbReference type="ARBA" id="ARBA00011050"/>
    </source>
</evidence>
<dbReference type="Pfam" id="PF07744">
    <property type="entry name" value="SPOC"/>
    <property type="match status" value="1"/>
</dbReference>
<dbReference type="SMART" id="SM00249">
    <property type="entry name" value="PHD"/>
    <property type="match status" value="1"/>
</dbReference>
<feature type="compositionally biased region" description="Polar residues" evidence="7">
    <location>
        <begin position="356"/>
        <end position="366"/>
    </location>
</feature>
<comment type="function">
    <text evidence="1">Negative regulator of transcription elongation.</text>
</comment>
<dbReference type="PANTHER" id="PTHR11477:SF51">
    <property type="entry name" value="PROTEIN PARTNER OF SNF, ISOFORM B"/>
    <property type="match status" value="1"/>
</dbReference>
<dbReference type="InterPro" id="IPR003618">
    <property type="entry name" value="TFIIS_cen_dom"/>
</dbReference>
<proteinExistence type="inferred from homology"/>
<feature type="compositionally biased region" description="Low complexity" evidence="7">
    <location>
        <begin position="718"/>
        <end position="731"/>
    </location>
</feature>
<feature type="compositionally biased region" description="Basic and acidic residues" evidence="7">
    <location>
        <begin position="343"/>
        <end position="355"/>
    </location>
</feature>
<feature type="region of interest" description="Disordered" evidence="7">
    <location>
        <begin position="98"/>
        <end position="179"/>
    </location>
</feature>
<dbReference type="FunCoup" id="D8Q1J3">
    <property type="interactions" value="174"/>
</dbReference>
<feature type="region of interest" description="Disordered" evidence="7">
    <location>
        <begin position="434"/>
        <end position="464"/>
    </location>
</feature>
<dbReference type="GO" id="GO:0006351">
    <property type="term" value="P:DNA-templated transcription"/>
    <property type="evidence" value="ECO:0007669"/>
    <property type="project" value="InterPro"/>
</dbReference>
<dbReference type="InterPro" id="IPR036575">
    <property type="entry name" value="TFIIS_cen_dom_sf"/>
</dbReference>
<keyword evidence="4" id="KW-0479">Metal-binding</keyword>
<dbReference type="eggNOG" id="KOG1634">
    <property type="taxonomic scope" value="Eukaryota"/>
</dbReference>
<feature type="region of interest" description="Disordered" evidence="7">
    <location>
        <begin position="322"/>
        <end position="378"/>
    </location>
</feature>
<keyword evidence="6" id="KW-0862">Zinc</keyword>
<organism evidence="10">
    <name type="scientific">Schizophyllum commune (strain H4-8 / FGSC 9210)</name>
    <name type="common">Split gill fungus</name>
    <dbReference type="NCBI Taxonomy" id="578458"/>
    <lineage>
        <taxon>Eukaryota</taxon>
        <taxon>Fungi</taxon>
        <taxon>Dikarya</taxon>
        <taxon>Basidiomycota</taxon>
        <taxon>Agaricomycotina</taxon>
        <taxon>Agaricomycetes</taxon>
        <taxon>Agaricomycetidae</taxon>
        <taxon>Agaricales</taxon>
        <taxon>Schizophyllaceae</taxon>
        <taxon>Schizophyllum</taxon>
    </lineage>
</organism>
<feature type="compositionally biased region" description="Basic residues" evidence="7">
    <location>
        <begin position="147"/>
        <end position="168"/>
    </location>
</feature>
<dbReference type="InterPro" id="IPR001965">
    <property type="entry name" value="Znf_PHD"/>
</dbReference>
<keyword evidence="5" id="KW-0863">Zinc-finger</keyword>
<dbReference type="AlphaFoldDB" id="D8Q1J3"/>
<evidence type="ECO:0000256" key="5">
    <source>
        <dbReference type="ARBA" id="ARBA00022771"/>
    </source>
</evidence>
<feature type="compositionally biased region" description="Basic and acidic residues" evidence="7">
    <location>
        <begin position="899"/>
        <end position="908"/>
    </location>
</feature>
<feature type="compositionally biased region" description="Pro residues" evidence="7">
    <location>
        <begin position="807"/>
        <end position="836"/>
    </location>
</feature>
<dbReference type="STRING" id="578458.D8Q1J3"/>
<dbReference type="CDD" id="cd21538">
    <property type="entry name" value="SPOC_TFIIS"/>
    <property type="match status" value="1"/>
</dbReference>
<dbReference type="InterPro" id="IPR012921">
    <property type="entry name" value="SPOC_C"/>
</dbReference>
<dbReference type="GO" id="GO:0005634">
    <property type="term" value="C:nucleus"/>
    <property type="evidence" value="ECO:0007669"/>
    <property type="project" value="TreeGrafter"/>
</dbReference>
<evidence type="ECO:0000256" key="1">
    <source>
        <dbReference type="ARBA" id="ARBA00002311"/>
    </source>
</evidence>
<evidence type="ECO:0000256" key="6">
    <source>
        <dbReference type="ARBA" id="ARBA00022833"/>
    </source>
</evidence>
<feature type="compositionally biased region" description="Gly residues" evidence="7">
    <location>
        <begin position="913"/>
        <end position="926"/>
    </location>
</feature>
<feature type="compositionally biased region" description="Low complexity" evidence="7">
    <location>
        <begin position="837"/>
        <end position="849"/>
    </location>
</feature>
<dbReference type="Pfam" id="PF07500">
    <property type="entry name" value="TFIIS_M"/>
    <property type="match status" value="1"/>
</dbReference>
<dbReference type="EMBL" id="GL377305">
    <property type="protein sequence ID" value="EFI98515.1"/>
    <property type="molecule type" value="Genomic_DNA"/>
</dbReference>
<name>D8Q1J3_SCHCM</name>
<feature type="compositionally biased region" description="Acidic residues" evidence="7">
    <location>
        <begin position="100"/>
        <end position="117"/>
    </location>
</feature>
<evidence type="ECO:0000256" key="7">
    <source>
        <dbReference type="SAM" id="MobiDB-lite"/>
    </source>
</evidence>
<evidence type="ECO:0000313" key="10">
    <source>
        <dbReference type="Proteomes" id="UP000007431"/>
    </source>
</evidence>
<reference evidence="9 10" key="1">
    <citation type="journal article" date="2010" name="Nat. Biotechnol.">
        <title>Genome sequence of the model mushroom Schizophyllum commune.</title>
        <authorList>
            <person name="Ohm R.A."/>
            <person name="de Jong J.F."/>
            <person name="Lugones L.G."/>
            <person name="Aerts A."/>
            <person name="Kothe E."/>
            <person name="Stajich J.E."/>
            <person name="de Vries R.P."/>
            <person name="Record E."/>
            <person name="Levasseur A."/>
            <person name="Baker S.E."/>
            <person name="Bartholomew K.A."/>
            <person name="Coutinho P.M."/>
            <person name="Erdmann S."/>
            <person name="Fowler T.J."/>
            <person name="Gathman A.C."/>
            <person name="Lombard V."/>
            <person name="Henrissat B."/>
            <person name="Knabe N."/>
            <person name="Kuees U."/>
            <person name="Lilly W.W."/>
            <person name="Lindquist E."/>
            <person name="Lucas S."/>
            <person name="Magnuson J.K."/>
            <person name="Piumi F."/>
            <person name="Raudaskoski M."/>
            <person name="Salamov A."/>
            <person name="Schmutz J."/>
            <person name="Schwarze F.W.M.R."/>
            <person name="vanKuyk P.A."/>
            <person name="Horton J.S."/>
            <person name="Grigoriev I.V."/>
            <person name="Woesten H.A.B."/>
        </authorList>
    </citation>
    <scope>NUCLEOTIDE SEQUENCE [LARGE SCALE GENOMIC DNA]</scope>
    <source>
        <strain evidence="10">H4-8 / FGSC 9210</strain>
    </source>
</reference>
<feature type="region of interest" description="Disordered" evidence="7">
    <location>
        <begin position="1"/>
        <end position="27"/>
    </location>
</feature>
<sequence length="926" mass="101633">MSGRRNSSAKGSASRRRKDSSARPAETQYCICRTGDDGRPMVYCSQCDDWYHFECVNLTEDDAADIMTWEGPEAVEPVDERESKRARLQRLAQKKAIETISEDEESQDGASSEDEFVVESSTRSKGRKMAIVSDDEDSGNDSDPSSSHRRKRKPTSSKPPPSKRKKTQPARGTSTSIDDDPFRKFTLGKFTSIFSDIFLRFPRIDDVEKAPGLLTPEETEAVRADAARYAEELEREMSNLYVEEDGRAGAKYKDRFRMLTVNLSKKDREIVHKRIIARDVTPAMLAVMSVHELADAATQRTIKNAEREALDHSTLRIATAAGPRTKMTHKGFEEVEVDGPYNPREEQRQEEDSAREMTQTPITPRTPQVDPWGPSSAVIQSPKVEHSARPPLFMHTSTEYPVASGEPELNIDDLINIDEEGMAAQTLALPTPVGEAPAQDMESGPPVSASPIEPVKSESASVEPETMFDLNSLWSAPQEDGDNEGYVDMDTSSNELHEPNGPMDVDSGLHDGGDADFDMLLNNNVDTSHSGRPPTPPTPVAYEDTPQVWSGMINMPLDSAVPQDTPVVARQMGGRTMDETSPLWHTLFPADVLRIDGRVPVDKSSDYLLQSRMNPSRELVGVTFAPASAEHEASFKALSDFLVGKSRHGLVFPWGQRPKEHHPGRELYIIPLHAHEPLPEFMELMDDLKLPRDRTRDYLVGIYVLIRGKLVAPPQPPQQIQAPAPQQQQPPVHTPTPPFGPTPTPTSQMYATVPPVPAQATTPLPLPNLSNIRPEALAAEVASLTPEQIQAMLHTLQGTALLQAAQPQPPPQPQFTPLPLPAWSAPPPPGGYPPHAPGGYTPPQGGYPPHGAPPYPGQPPYGGQPPYNPEYDGYRGGGDRGGWNKRGSNRGRGRGRGGRGRDGERFNKADNGWGRGGRGGGQRGGW</sequence>
<feature type="compositionally biased region" description="Pro residues" evidence="7">
    <location>
        <begin position="850"/>
        <end position="868"/>
    </location>
</feature>
<dbReference type="HOGENOM" id="CLU_011239_0_0_1"/>
<feature type="region of interest" description="Disordered" evidence="7">
    <location>
        <begin position="805"/>
        <end position="926"/>
    </location>
</feature>
<feature type="compositionally biased region" description="Basic residues" evidence="7">
    <location>
        <begin position="887"/>
        <end position="898"/>
    </location>
</feature>
<dbReference type="GO" id="GO:0008270">
    <property type="term" value="F:zinc ion binding"/>
    <property type="evidence" value="ECO:0007669"/>
    <property type="project" value="UniProtKB-KW"/>
</dbReference>
<dbReference type="Proteomes" id="UP000007431">
    <property type="component" value="Unassembled WGS sequence"/>
</dbReference>
<dbReference type="VEuPathDB" id="FungiDB:SCHCODRAFT_02619447"/>
<accession>D8Q1J3</accession>
<dbReference type="PROSITE" id="PS51321">
    <property type="entry name" value="TFIIS_CENTRAL"/>
    <property type="match status" value="1"/>
</dbReference>
<dbReference type="SUPFAM" id="SSF57903">
    <property type="entry name" value="FYVE/PHD zinc finger"/>
    <property type="match status" value="1"/>
</dbReference>
<protein>
    <recommendedName>
        <fullName evidence="3">Transcription factor BYE1</fullName>
    </recommendedName>
</protein>
<dbReference type="OMA" id="AWISCET"/>
<dbReference type="Pfam" id="PF00628">
    <property type="entry name" value="PHD"/>
    <property type="match status" value="1"/>
</dbReference>